<organism evidence="5 6">
    <name type="scientific">Candidatus Jettenia ecosi</name>
    <dbReference type="NCBI Taxonomy" id="2494326"/>
    <lineage>
        <taxon>Bacteria</taxon>
        <taxon>Pseudomonadati</taxon>
        <taxon>Planctomycetota</taxon>
        <taxon>Candidatus Brocadiia</taxon>
        <taxon>Candidatus Brocadiales</taxon>
        <taxon>Candidatus Brocadiaceae</taxon>
        <taxon>Candidatus Jettenia</taxon>
    </lineage>
</organism>
<evidence type="ECO:0000256" key="1">
    <source>
        <dbReference type="ARBA" id="ARBA00009477"/>
    </source>
</evidence>
<dbReference type="GO" id="GO:1990281">
    <property type="term" value="C:efflux pump complex"/>
    <property type="evidence" value="ECO:0007669"/>
    <property type="project" value="TreeGrafter"/>
</dbReference>
<dbReference type="Gene3D" id="1.10.287.470">
    <property type="entry name" value="Helix hairpin bin"/>
    <property type="match status" value="1"/>
</dbReference>
<evidence type="ECO:0000313" key="6">
    <source>
        <dbReference type="Proteomes" id="UP000319783"/>
    </source>
</evidence>
<dbReference type="PANTHER" id="PTHR30469">
    <property type="entry name" value="MULTIDRUG RESISTANCE PROTEIN MDTA"/>
    <property type="match status" value="1"/>
</dbReference>
<name>A0A533Q9L0_9BACT</name>
<feature type="domain" description="Multidrug resistance protein MdtA-like barrel-sandwich hybrid" evidence="4">
    <location>
        <begin position="60"/>
        <end position="209"/>
    </location>
</feature>
<evidence type="ECO:0000259" key="4">
    <source>
        <dbReference type="Pfam" id="PF25917"/>
    </source>
</evidence>
<dbReference type="NCBIfam" id="TIGR01730">
    <property type="entry name" value="RND_mfp"/>
    <property type="match status" value="1"/>
</dbReference>
<keyword evidence="2" id="KW-0175">Coiled coil</keyword>
<dbReference type="PANTHER" id="PTHR30469:SF15">
    <property type="entry name" value="HLYD FAMILY OF SECRETION PROTEINS"/>
    <property type="match status" value="1"/>
</dbReference>
<dbReference type="Proteomes" id="UP000319783">
    <property type="component" value="Unassembled WGS sequence"/>
</dbReference>
<proteinExistence type="inferred from homology"/>
<gene>
    <name evidence="5" type="ORF">JETT_2334</name>
</gene>
<dbReference type="GO" id="GO:0015562">
    <property type="term" value="F:efflux transmembrane transporter activity"/>
    <property type="evidence" value="ECO:0007669"/>
    <property type="project" value="TreeGrafter"/>
</dbReference>
<dbReference type="EMBL" id="SULG01000050">
    <property type="protein sequence ID" value="TLD41377.1"/>
    <property type="molecule type" value="Genomic_DNA"/>
</dbReference>
<sequence length="323" mass="35365">MIRKYLLPILAVFGIGFAILTVINGNRTIPAAPPVVEPAAPPFTSSVAGAGIVEANTENIAIGTLIDGVVSEIYVSVGTRVKDGDPLFKIDDRELKAQLTVRTMALHVAEAGVKVAKASLADEKNQLSRAEILASRQVISVDELDRHRYAVQIADSKLAQARAEVTSAKAQIKETKVNLDRIIVRAPVDGEILQVKIHPGEFAPAGITQTPFILMGDTDPLHVRVDVDENDAWRVLPLSPAVAFLRGNREIKTPLKFVRFEPYVIPKKSLTGDSTERVDTRVLQVIYRFEHTDLPVFVGQQMDVFIEAPDQLSLNGNNNRILN</sequence>
<feature type="coiled-coil region" evidence="2">
    <location>
        <begin position="151"/>
        <end position="178"/>
    </location>
</feature>
<dbReference type="InterPro" id="IPR006143">
    <property type="entry name" value="RND_pump_MFP"/>
</dbReference>
<comment type="caution">
    <text evidence="5">The sequence shown here is derived from an EMBL/GenBank/DDBJ whole genome shotgun (WGS) entry which is preliminary data.</text>
</comment>
<evidence type="ECO:0000256" key="2">
    <source>
        <dbReference type="SAM" id="Coils"/>
    </source>
</evidence>
<accession>A0A533Q9L0</accession>
<reference evidence="5 6" key="1">
    <citation type="submission" date="2019-04" db="EMBL/GenBank/DDBJ databases">
        <title>Genome of a novel bacterium Candidatus Jettenia ecosi reconstructed from metagenome of an anammox bioreactor.</title>
        <authorList>
            <person name="Mardanov A.V."/>
            <person name="Beletsky A.V."/>
            <person name="Ravin N.V."/>
            <person name="Botchkova E.A."/>
            <person name="Litti Y.V."/>
            <person name="Nozhevnikova A.N."/>
        </authorList>
    </citation>
    <scope>NUCLEOTIDE SEQUENCE [LARGE SCALE GENOMIC DNA]</scope>
    <source>
        <strain evidence="5">J2</strain>
    </source>
</reference>
<dbReference type="InterPro" id="IPR058625">
    <property type="entry name" value="MdtA-like_BSH"/>
</dbReference>
<evidence type="ECO:0000259" key="3">
    <source>
        <dbReference type="Pfam" id="PF25876"/>
    </source>
</evidence>
<dbReference type="AlphaFoldDB" id="A0A533Q9L0"/>
<comment type="similarity">
    <text evidence="1">Belongs to the membrane fusion protein (MFP) (TC 8.A.1) family.</text>
</comment>
<dbReference type="SUPFAM" id="SSF111369">
    <property type="entry name" value="HlyD-like secretion proteins"/>
    <property type="match status" value="1"/>
</dbReference>
<evidence type="ECO:0000313" key="5">
    <source>
        <dbReference type="EMBL" id="TLD41377.1"/>
    </source>
</evidence>
<feature type="domain" description="Multidrug resistance protein MdtA-like alpha-helical hairpin" evidence="3">
    <location>
        <begin position="106"/>
        <end position="173"/>
    </location>
</feature>
<dbReference type="Gene3D" id="2.40.50.100">
    <property type="match status" value="1"/>
</dbReference>
<dbReference type="Pfam" id="PF25917">
    <property type="entry name" value="BSH_RND"/>
    <property type="match status" value="1"/>
</dbReference>
<dbReference type="Gene3D" id="2.40.30.170">
    <property type="match status" value="1"/>
</dbReference>
<protein>
    <submittedName>
        <fullName evidence="5">Uncharacterized protein</fullName>
    </submittedName>
</protein>
<dbReference type="InterPro" id="IPR058624">
    <property type="entry name" value="MdtA-like_HH"/>
</dbReference>
<dbReference type="Pfam" id="PF25876">
    <property type="entry name" value="HH_MFP_RND"/>
    <property type="match status" value="1"/>
</dbReference>